<keyword evidence="3" id="KW-1185">Reference proteome</keyword>
<dbReference type="EMBL" id="JAVRRF010000005">
    <property type="protein sequence ID" value="KAK5065891.1"/>
    <property type="molecule type" value="Genomic_DNA"/>
</dbReference>
<feature type="compositionally biased region" description="Basic residues" evidence="1">
    <location>
        <begin position="496"/>
        <end position="509"/>
    </location>
</feature>
<feature type="compositionally biased region" description="Polar residues" evidence="1">
    <location>
        <begin position="684"/>
        <end position="709"/>
    </location>
</feature>
<feature type="compositionally biased region" description="Polar residues" evidence="1">
    <location>
        <begin position="53"/>
        <end position="66"/>
    </location>
</feature>
<evidence type="ECO:0000313" key="2">
    <source>
        <dbReference type="EMBL" id="KAK5065891.1"/>
    </source>
</evidence>
<sequence length="779" mass="83946">MAPEIADSDAESDFHSPVKQMVATGNVDGGVDPSQVSLSRYDFDQFLDPTQRLSSISPSHVNSAPTASELLAGLPSDSSDALMGKRSSEPSSITQGKKRARSDMENGSGRSQHDGSAHVSSSKRTKTYAHSSKSRGSLQDIDLFSPSGEPPIVASTNTQNIPVQSANGLSQNLFNSLPNTGPAINLLDHPLSNSTHRLTTSTASMGQYESINLDFRGTNQGLDIHANPFGSLSQASMGAEGDNNATMLHTDAQQTMTQQHPIPSISTDELLPHQTLSALFQSSPTRPSFVDPSVIMQHDGPVADPAAIDDFRTGTALTTILEQAEPVETVAEKPQAKKRGRKPKNSRVPSESPVPGALDDMDDFALPDLPSVARTRQGTVDSVSQASETSATNLSSKNRKSWKSKQVVEEAGQEAPAEESPVKHPTSELHLSDEAMIGLPKENYKPRPSRSRSKKVDEEEAFPVHETEQQTPARNTTVDFEEPAEKTPASASAKSSTKKGRKSKVKRAKTSAAALLKKAEPMLSEGEEDVVWMDTKPTPVKLDLPLDLSVLKKETEMTEDNKSIETMGAQVINTSAKETDSIVTVEIPTEAKGSVVGPKKRGRKPKKVQPLPQPEVAEDEEEGPDDIRPVLAEKTTNISIDIRQDTNYKEPKAPTMSPLSEAPSLPASPEKGKVVQAAVAITPSKDSTADKGSTTHSPIKPSGLSSGQKTIYRVGLSRRQNIPSLLRRVQRDKAPPKIVVRKEKENKKKKDVDNGSDDDTGADKSEMRGADGMLVEWDF</sequence>
<feature type="region of interest" description="Disordered" evidence="1">
    <location>
        <begin position="1"/>
        <end position="36"/>
    </location>
</feature>
<evidence type="ECO:0000313" key="3">
    <source>
        <dbReference type="Proteomes" id="UP001345691"/>
    </source>
</evidence>
<accession>A0ABR0JIS2</accession>
<feature type="compositionally biased region" description="Basic and acidic residues" evidence="1">
    <location>
        <begin position="454"/>
        <end position="468"/>
    </location>
</feature>
<comment type="caution">
    <text evidence="2">The sequence shown here is derived from an EMBL/GenBank/DDBJ whole genome shotgun (WGS) entry which is preliminary data.</text>
</comment>
<feature type="region of interest" description="Disordered" evidence="1">
    <location>
        <begin position="588"/>
        <end position="779"/>
    </location>
</feature>
<gene>
    <name evidence="2" type="ORF">LTR69_003441</name>
</gene>
<feature type="region of interest" description="Disordered" evidence="1">
    <location>
        <begin position="325"/>
        <end position="527"/>
    </location>
</feature>
<feature type="compositionally biased region" description="Low complexity" evidence="1">
    <location>
        <begin position="657"/>
        <end position="669"/>
    </location>
</feature>
<feature type="compositionally biased region" description="Acidic residues" evidence="1">
    <location>
        <begin position="1"/>
        <end position="11"/>
    </location>
</feature>
<reference evidence="2 3" key="1">
    <citation type="submission" date="2023-08" db="EMBL/GenBank/DDBJ databases">
        <title>Black Yeasts Isolated from many extreme environments.</title>
        <authorList>
            <person name="Coleine C."/>
            <person name="Stajich J.E."/>
            <person name="Selbmann L."/>
        </authorList>
    </citation>
    <scope>NUCLEOTIDE SEQUENCE [LARGE SCALE GENOMIC DNA]</scope>
    <source>
        <strain evidence="2 3">CCFEE 6328</strain>
    </source>
</reference>
<feature type="compositionally biased region" description="Basic and acidic residues" evidence="1">
    <location>
        <begin position="420"/>
        <end position="433"/>
    </location>
</feature>
<feature type="compositionally biased region" description="Basic residues" evidence="1">
    <location>
        <begin position="598"/>
        <end position="607"/>
    </location>
</feature>
<feature type="compositionally biased region" description="Polar residues" evidence="1">
    <location>
        <begin position="128"/>
        <end position="137"/>
    </location>
</feature>
<feature type="compositionally biased region" description="Basic and acidic residues" evidence="1">
    <location>
        <begin position="729"/>
        <end position="753"/>
    </location>
</feature>
<feature type="compositionally biased region" description="Polar residues" evidence="1">
    <location>
        <begin position="469"/>
        <end position="478"/>
    </location>
</feature>
<protein>
    <submittedName>
        <fullName evidence="2">Uncharacterized protein</fullName>
    </submittedName>
</protein>
<feature type="compositionally biased region" description="Basic and acidic residues" evidence="1">
    <location>
        <begin position="642"/>
        <end position="652"/>
    </location>
</feature>
<feature type="region of interest" description="Disordered" evidence="1">
    <location>
        <begin position="53"/>
        <end position="147"/>
    </location>
</feature>
<feature type="compositionally biased region" description="Basic residues" evidence="1">
    <location>
        <begin position="336"/>
        <end position="345"/>
    </location>
</feature>
<feature type="compositionally biased region" description="Low complexity" evidence="1">
    <location>
        <begin position="486"/>
        <end position="495"/>
    </location>
</feature>
<feature type="compositionally biased region" description="Polar residues" evidence="1">
    <location>
        <begin position="374"/>
        <end position="396"/>
    </location>
</feature>
<evidence type="ECO:0000256" key="1">
    <source>
        <dbReference type="SAM" id="MobiDB-lite"/>
    </source>
</evidence>
<organism evidence="2 3">
    <name type="scientific">Exophiala sideris</name>
    <dbReference type="NCBI Taxonomy" id="1016849"/>
    <lineage>
        <taxon>Eukaryota</taxon>
        <taxon>Fungi</taxon>
        <taxon>Dikarya</taxon>
        <taxon>Ascomycota</taxon>
        <taxon>Pezizomycotina</taxon>
        <taxon>Eurotiomycetes</taxon>
        <taxon>Chaetothyriomycetidae</taxon>
        <taxon>Chaetothyriales</taxon>
        <taxon>Herpotrichiellaceae</taxon>
        <taxon>Exophiala</taxon>
    </lineage>
</organism>
<proteinExistence type="predicted"/>
<dbReference type="Proteomes" id="UP001345691">
    <property type="component" value="Unassembled WGS sequence"/>
</dbReference>
<name>A0ABR0JIS2_9EURO</name>